<dbReference type="Proteomes" id="UP000276991">
    <property type="component" value="Unassembled WGS sequence"/>
</dbReference>
<feature type="transmembrane region" description="Helical" evidence="1">
    <location>
        <begin position="6"/>
        <end position="35"/>
    </location>
</feature>
<name>A0A498SMD2_ACAVI</name>
<dbReference type="PANTHER" id="PTHR31302">
    <property type="entry name" value="TRANSMEMBRANE PROTEIN WITH METALLOPHOSPHOESTERASE DOMAIN-RELATED"/>
    <property type="match status" value="1"/>
</dbReference>
<dbReference type="GO" id="GO:0016787">
    <property type="term" value="F:hydrolase activity"/>
    <property type="evidence" value="ECO:0007669"/>
    <property type="project" value="InterPro"/>
</dbReference>
<protein>
    <recommendedName>
        <fullName evidence="2">Calcineurin-like phosphoesterase domain-containing protein</fullName>
    </recommendedName>
</protein>
<keyword evidence="1" id="KW-1133">Transmembrane helix</keyword>
<reference evidence="3 4" key="1">
    <citation type="submission" date="2018-08" db="EMBL/GenBank/DDBJ databases">
        <authorList>
            <person name="Laetsch R D."/>
            <person name="Stevens L."/>
            <person name="Kumar S."/>
            <person name="Blaxter L. M."/>
        </authorList>
    </citation>
    <scope>NUCLEOTIDE SEQUENCE [LARGE SCALE GENOMIC DNA]</scope>
</reference>
<dbReference type="EMBL" id="UPTC01002048">
    <property type="protein sequence ID" value="VBB32969.1"/>
    <property type="molecule type" value="Genomic_DNA"/>
</dbReference>
<dbReference type="Gene3D" id="3.60.21.10">
    <property type="match status" value="1"/>
</dbReference>
<feature type="domain" description="Calcineurin-like phosphoesterase" evidence="2">
    <location>
        <begin position="108"/>
        <end position="275"/>
    </location>
</feature>
<evidence type="ECO:0000313" key="3">
    <source>
        <dbReference type="EMBL" id="VBB32969.1"/>
    </source>
</evidence>
<dbReference type="Pfam" id="PF00149">
    <property type="entry name" value="Metallophos"/>
    <property type="match status" value="1"/>
</dbReference>
<accession>A0A498SMD2</accession>
<keyword evidence="1" id="KW-0472">Membrane</keyword>
<evidence type="ECO:0000313" key="4">
    <source>
        <dbReference type="Proteomes" id="UP000276991"/>
    </source>
</evidence>
<keyword evidence="4" id="KW-1185">Reference proteome</keyword>
<dbReference type="AlphaFoldDB" id="A0A498SMD2"/>
<proteinExistence type="predicted"/>
<dbReference type="OrthoDB" id="783096at2759"/>
<gene>
    <name evidence="3" type="ORF">NAV_LOCUS7760</name>
</gene>
<dbReference type="SUPFAM" id="SSF56300">
    <property type="entry name" value="Metallo-dependent phosphatases"/>
    <property type="match status" value="1"/>
</dbReference>
<keyword evidence="1" id="KW-0812">Transmembrane</keyword>
<dbReference type="InterPro" id="IPR051158">
    <property type="entry name" value="Metallophosphoesterase_sf"/>
</dbReference>
<dbReference type="CDD" id="cd07385">
    <property type="entry name" value="MPP_YkuE_C"/>
    <property type="match status" value="1"/>
</dbReference>
<organism evidence="3 4">
    <name type="scientific">Acanthocheilonema viteae</name>
    <name type="common">Filarial nematode worm</name>
    <name type="synonym">Dipetalonema viteae</name>
    <dbReference type="NCBI Taxonomy" id="6277"/>
    <lineage>
        <taxon>Eukaryota</taxon>
        <taxon>Metazoa</taxon>
        <taxon>Ecdysozoa</taxon>
        <taxon>Nematoda</taxon>
        <taxon>Chromadorea</taxon>
        <taxon>Rhabditida</taxon>
        <taxon>Spirurina</taxon>
        <taxon>Spiruromorpha</taxon>
        <taxon>Filarioidea</taxon>
        <taxon>Onchocercidae</taxon>
        <taxon>Acanthocheilonema</taxon>
    </lineage>
</organism>
<sequence length="334" mass="37747">MNLRMAHFPVIISSVISAAGIVFLNIFGLAIFGVNSVHDYRKGNRARQLSTVKFELFTLPFSVFLYFRLIQLAKYVLTFNTNGLIMDHTTKNISLNIKNLPDDAKGVRFALISDIHAGPTVFKEQLEEVVNRVNSQAVDAVFVVGDVVDAPRDSIENHVRPLRFLKPRTFYVSGNHEYYYGNPSEWFDLFQQYGFEVLNNRHVLFRGICVAGVSDYSSGQSGLPDHFFQPVEALKDCPKNSTTIVLSHNPASAKEIAFNDAHLRVDLILSGHTHAGQFYTVAPIAYWMLPYYYGLYQISPETQLFVTAGTFYQGAPMKMIWTSEIWIIELNLAS</sequence>
<dbReference type="InterPro" id="IPR004843">
    <property type="entry name" value="Calcineurin-like_PHP"/>
</dbReference>
<evidence type="ECO:0000259" key="2">
    <source>
        <dbReference type="Pfam" id="PF00149"/>
    </source>
</evidence>
<evidence type="ECO:0000256" key="1">
    <source>
        <dbReference type="SAM" id="Phobius"/>
    </source>
</evidence>
<dbReference type="InterPro" id="IPR029052">
    <property type="entry name" value="Metallo-depent_PP-like"/>
</dbReference>
<dbReference type="PANTHER" id="PTHR31302:SF30">
    <property type="entry name" value="CALCINEURIN-LIKE PHOSPHOESTERASE DOMAIN-CONTAINING PROTEIN"/>
    <property type="match status" value="1"/>
</dbReference>
<feature type="transmembrane region" description="Helical" evidence="1">
    <location>
        <begin position="56"/>
        <end position="77"/>
    </location>
</feature>